<evidence type="ECO:0000313" key="3">
    <source>
        <dbReference type="EMBL" id="MBF4694114.1"/>
    </source>
</evidence>
<keyword evidence="4" id="KW-1185">Reference proteome</keyword>
<proteinExistence type="predicted"/>
<dbReference type="GO" id="GO:0016798">
    <property type="term" value="F:hydrolase activity, acting on glycosyl bonds"/>
    <property type="evidence" value="ECO:0007669"/>
    <property type="project" value="UniProtKB-KW"/>
</dbReference>
<sequence>MKRRVSLLLVVMVLLSQCLVFADYVTIYETESEIEYLADGVTKQTLMKYTNEGWLNINVVRVDLRKQMDLTVLTDEKLSSRDTLSHLLEKNNADHSVVAAINSDFFDTANNTTMGNLVLDGKVLTTSVGSNEFASFNVTKDNVPYIGYINSPNNSFTNGIYTQKLTYINKPYLSYDRSILFTSDWALQSYGKTLDIDILEILVQKDRIKEIRRKGDPFTIPEDGYVIACVGNDINSALQNFKMGDIITVNYDVNFRFMDLSVGGGAQIVSNGKVLEVFSQNISGKHPRTSAGISKDRKELIMVTIDGRSSSFRGVTQTELGNIMIGLGAYEAINLDGGGSTQMVVQSPWETKPTTVNSPSDGSERKMYTGLAVTKILSSDPVLLQTKIDLDSPNLVLGTQTPIALKAIDSNYVPVAVDQDNVSWTLSGIEGRIENGVLTPQSEGEGVLKAIYQGHSATFKIRVYDNAVKLNVSPSIIKVDKNEIKPLAFSVTTNDGKTIDLSKDSVKVTIPNLVGTYDYESGSLIAGSEAQQALAQFEFNGLVTYIPVAVGTQKVTLASFENETGKFMGYPATVTGKYREIPVPKNGLQSGILEYDFTGSSDTRAAYVAFNTPLELPDNTQSIGMWAFGDFGNDHWLRGKIVDAVGATTNITFARHVDWQGWQYVKAELPSNMVYPLQLSRVYLVETDGALKDSGTILMDDITAIVGQNIIVKAPENITKIKALSSYSIPDALKSKALKFVFSDLKNDLLASYNQIVLKDNKAKMRIEEQEGAWVIHMNNVGSSIRTNDYTQWTKLINFAQNNVQKPVIVVMNDVNKYNDVYEGDLLIKQMGKIKAQGVDVAVVYPTTNPDYDIKVNNGITVIRVPRVKTELYGLSVAADQSKLYFEIIK</sequence>
<gene>
    <name evidence="3" type="ORF">ISU02_13415</name>
</gene>
<feature type="domain" description="Phosphodiester glycosidase" evidence="2">
    <location>
        <begin position="219"/>
        <end position="374"/>
    </location>
</feature>
<dbReference type="EMBL" id="JADKNH010000008">
    <property type="protein sequence ID" value="MBF4694114.1"/>
    <property type="molecule type" value="Genomic_DNA"/>
</dbReference>
<keyword evidence="3" id="KW-0326">Glycosidase</keyword>
<name>A0ABR9ZWX7_9FIRM</name>
<comment type="caution">
    <text evidence="3">The sequence shown here is derived from an EMBL/GenBank/DDBJ whole genome shotgun (WGS) entry which is preliminary data.</text>
</comment>
<evidence type="ECO:0000313" key="4">
    <source>
        <dbReference type="Proteomes" id="UP000614200"/>
    </source>
</evidence>
<evidence type="ECO:0000259" key="2">
    <source>
        <dbReference type="Pfam" id="PF09992"/>
    </source>
</evidence>
<feature type="signal peptide" evidence="1">
    <location>
        <begin position="1"/>
        <end position="22"/>
    </location>
</feature>
<dbReference type="PANTHER" id="PTHR40446:SF2">
    <property type="entry name" value="N-ACETYLGLUCOSAMINE-1-PHOSPHODIESTER ALPHA-N-ACETYLGLUCOSAMINIDASE"/>
    <property type="match status" value="1"/>
</dbReference>
<reference evidence="3 4" key="1">
    <citation type="submission" date="2020-11" db="EMBL/GenBank/DDBJ databases">
        <title>Fusibacter basophilias sp. nov.</title>
        <authorList>
            <person name="Qiu D."/>
        </authorList>
    </citation>
    <scope>NUCLEOTIDE SEQUENCE [LARGE SCALE GENOMIC DNA]</scope>
    <source>
        <strain evidence="3 4">Q10-2</strain>
    </source>
</reference>
<feature type="chain" id="PRO_5047406681" evidence="1">
    <location>
        <begin position="23"/>
        <end position="890"/>
    </location>
</feature>
<organism evidence="3 4">
    <name type="scientific">Fusibacter ferrireducens</name>
    <dbReference type="NCBI Taxonomy" id="2785058"/>
    <lineage>
        <taxon>Bacteria</taxon>
        <taxon>Bacillati</taxon>
        <taxon>Bacillota</taxon>
        <taxon>Clostridia</taxon>
        <taxon>Eubacteriales</taxon>
        <taxon>Eubacteriales Family XII. Incertae Sedis</taxon>
        <taxon>Fusibacter</taxon>
    </lineage>
</organism>
<keyword evidence="3" id="KW-0378">Hydrolase</keyword>
<evidence type="ECO:0000256" key="1">
    <source>
        <dbReference type="SAM" id="SignalP"/>
    </source>
</evidence>
<dbReference type="RefSeq" id="WP_194702358.1">
    <property type="nucleotide sequence ID" value="NZ_JADKNH010000008.1"/>
</dbReference>
<accession>A0ABR9ZWX7</accession>
<dbReference type="PANTHER" id="PTHR40446">
    <property type="entry name" value="N-ACETYLGLUCOSAMINE-1-PHOSPHODIESTER ALPHA-N-ACETYLGLUCOSAMINIDASE"/>
    <property type="match status" value="1"/>
</dbReference>
<protein>
    <submittedName>
        <fullName evidence="3">Phosphodiester glycosidase family protein</fullName>
    </submittedName>
</protein>
<dbReference type="Proteomes" id="UP000614200">
    <property type="component" value="Unassembled WGS sequence"/>
</dbReference>
<dbReference type="Pfam" id="PF09992">
    <property type="entry name" value="NAGPA"/>
    <property type="match status" value="1"/>
</dbReference>
<dbReference type="InterPro" id="IPR018711">
    <property type="entry name" value="NAGPA"/>
</dbReference>
<keyword evidence="1" id="KW-0732">Signal</keyword>